<protein>
    <submittedName>
        <fullName evidence="2">Endonuclease YncB(Thermonuclease family)</fullName>
    </submittedName>
</protein>
<dbReference type="PANTHER" id="PTHR12302:SF26">
    <property type="entry name" value="BLR1266 PROTEIN"/>
    <property type="match status" value="1"/>
</dbReference>
<dbReference type="PROSITE" id="PS50830">
    <property type="entry name" value="TNASE_3"/>
    <property type="match status" value="1"/>
</dbReference>
<feature type="domain" description="TNase-like" evidence="1">
    <location>
        <begin position="57"/>
        <end position="168"/>
    </location>
</feature>
<evidence type="ECO:0000259" key="1">
    <source>
        <dbReference type="PROSITE" id="PS50830"/>
    </source>
</evidence>
<keyword evidence="2" id="KW-0540">Nuclease</keyword>
<dbReference type="InterPro" id="IPR035437">
    <property type="entry name" value="SNase_OB-fold_sf"/>
</dbReference>
<gene>
    <name evidence="2" type="ORF">ABID44_000436</name>
</gene>
<dbReference type="Pfam" id="PF00565">
    <property type="entry name" value="SNase"/>
    <property type="match status" value="1"/>
</dbReference>
<organism evidence="2 3">
    <name type="scientific">Aquamicrobium ahrensii</name>
    <dbReference type="NCBI Taxonomy" id="469551"/>
    <lineage>
        <taxon>Bacteria</taxon>
        <taxon>Pseudomonadati</taxon>
        <taxon>Pseudomonadota</taxon>
        <taxon>Alphaproteobacteria</taxon>
        <taxon>Hyphomicrobiales</taxon>
        <taxon>Phyllobacteriaceae</taxon>
        <taxon>Aquamicrobium</taxon>
    </lineage>
</organism>
<evidence type="ECO:0000313" key="2">
    <source>
        <dbReference type="EMBL" id="MET3660136.1"/>
    </source>
</evidence>
<dbReference type="SUPFAM" id="SSF50199">
    <property type="entry name" value="Staphylococcal nuclease"/>
    <property type="match status" value="1"/>
</dbReference>
<name>A0ABV2KGD4_9HYPH</name>
<dbReference type="PANTHER" id="PTHR12302">
    <property type="entry name" value="EBNA2 BINDING PROTEIN P100"/>
    <property type="match status" value="1"/>
</dbReference>
<evidence type="ECO:0000313" key="3">
    <source>
        <dbReference type="Proteomes" id="UP001549143"/>
    </source>
</evidence>
<keyword evidence="2" id="KW-0378">Hydrolase</keyword>
<keyword evidence="3" id="KW-1185">Reference proteome</keyword>
<keyword evidence="2" id="KW-0255">Endonuclease</keyword>
<dbReference type="Proteomes" id="UP001549143">
    <property type="component" value="Unassembled WGS sequence"/>
</dbReference>
<dbReference type="InterPro" id="IPR016071">
    <property type="entry name" value="Staphylococal_nuclease_OB-fold"/>
</dbReference>
<dbReference type="GO" id="GO:0004519">
    <property type="term" value="F:endonuclease activity"/>
    <property type="evidence" value="ECO:0007669"/>
    <property type="project" value="UniProtKB-KW"/>
</dbReference>
<sequence length="205" mass="23315">MSRLRSRDGNRYRSQRRRSPARRALDYGMTIALFAVLAFLVARLDQANTRTEQGSAKIVDGDSIELDGQRIRLRGIDAPEYRQNCVREGREYPCGRQSREALLRLTQNKTVACSGWRNDQYGRLLADCTSGGVDLNRAQVAQGWAVAYGDFERDEAAARSAGLGVWAGEFERPRQWRDRQGAKVEPEHDALAAIGDWLRQLLRFW</sequence>
<dbReference type="SMART" id="SM00318">
    <property type="entry name" value="SNc"/>
    <property type="match status" value="1"/>
</dbReference>
<dbReference type="RefSeq" id="WP_354150035.1">
    <property type="nucleotide sequence ID" value="NZ_JBEPMN010000001.1"/>
</dbReference>
<dbReference type="Gene3D" id="2.40.50.90">
    <property type="match status" value="1"/>
</dbReference>
<dbReference type="EMBL" id="JBEPMN010000001">
    <property type="protein sequence ID" value="MET3660136.1"/>
    <property type="molecule type" value="Genomic_DNA"/>
</dbReference>
<accession>A0ABV2KGD4</accession>
<proteinExistence type="predicted"/>
<reference evidence="2 3" key="1">
    <citation type="submission" date="2024-06" db="EMBL/GenBank/DDBJ databases">
        <title>Genomic Encyclopedia of Type Strains, Phase IV (KMG-IV): sequencing the most valuable type-strain genomes for metagenomic binning, comparative biology and taxonomic classification.</title>
        <authorList>
            <person name="Goeker M."/>
        </authorList>
    </citation>
    <scope>NUCLEOTIDE SEQUENCE [LARGE SCALE GENOMIC DNA]</scope>
    <source>
        <strain evidence="2 3">DSM 19730</strain>
    </source>
</reference>
<comment type="caution">
    <text evidence="2">The sequence shown here is derived from an EMBL/GenBank/DDBJ whole genome shotgun (WGS) entry which is preliminary data.</text>
</comment>